<dbReference type="Proteomes" id="UP000419144">
    <property type="component" value="Unassembled WGS sequence"/>
</dbReference>
<sequence>MRHMRGSGSSSWCACVSQTSAWLTAAQASMQARLSVGKLLVCTTAEARRWTSTTSSSSMKSLTKHLITEKRRLMAERASARSDNVSRLRELLQACPAHERITLLPKPQPHPRRDLWPLATPVDSLSKSPSASARIKKSVASNAPRFLSSAVMQSAQQGVSCHATADAPLTTGESSAKGQQEGYYSSPRWYGAPPGAWTDVTYFTANQSSRWNALFHDLYYIRNEPTVPLLRCPACVGRRLCEGMAAAPPRAASAPRVSAQAPSASSSSRLWMSPPELQRHLSFTHADELFTPHGLKLYNTQVLHELRYSCGLAPAPTRADGEIGAGVAPGARKAQPARVILVADVANVELGAAGELLEMLVSPKLLRIFTDFPMALCATHELFVPVMSKTLHTLYQLARLHPASTLHIFFANTSLESGDLLTSSYLNDLLLASPHCTVPPVVLLTADLQQQRALKELHGAPAHGIGNGGHVHWVKPLTAAQLVIDLYAALESSQFLM</sequence>
<accession>A0A640KID3</accession>
<evidence type="ECO:0000313" key="1">
    <source>
        <dbReference type="EMBL" id="GET89470.1"/>
    </source>
</evidence>
<gene>
    <name evidence="1" type="ORF">LtaPh_2610200</name>
</gene>
<evidence type="ECO:0000313" key="2">
    <source>
        <dbReference type="Proteomes" id="UP000419144"/>
    </source>
</evidence>
<proteinExistence type="predicted"/>
<organism evidence="1 2">
    <name type="scientific">Leishmania tarentolae</name>
    <name type="common">Sauroleishmania tarentolae</name>
    <dbReference type="NCBI Taxonomy" id="5689"/>
    <lineage>
        <taxon>Eukaryota</taxon>
        <taxon>Discoba</taxon>
        <taxon>Euglenozoa</taxon>
        <taxon>Kinetoplastea</taxon>
        <taxon>Metakinetoplastina</taxon>
        <taxon>Trypanosomatida</taxon>
        <taxon>Trypanosomatidae</taxon>
        <taxon>Leishmaniinae</taxon>
        <taxon>Leishmania</taxon>
        <taxon>lizard Leishmania</taxon>
    </lineage>
</organism>
<dbReference type="VEuPathDB" id="TriTrypDB:LtaPh_2610200"/>
<comment type="caution">
    <text evidence="1">The sequence shown here is derived from an EMBL/GenBank/DDBJ whole genome shotgun (WGS) entry which is preliminary data.</text>
</comment>
<protein>
    <submittedName>
        <fullName evidence="1">Uncharacterized protein</fullName>
    </submittedName>
</protein>
<dbReference type="EMBL" id="BLBS01000035">
    <property type="protein sequence ID" value="GET89470.1"/>
    <property type="molecule type" value="Genomic_DNA"/>
</dbReference>
<reference evidence="1" key="1">
    <citation type="submission" date="2019-11" db="EMBL/GenBank/DDBJ databases">
        <title>Leishmania tarentolae CDS.</title>
        <authorList>
            <person name="Goto Y."/>
            <person name="Yamagishi J."/>
        </authorList>
    </citation>
    <scope>NUCLEOTIDE SEQUENCE [LARGE SCALE GENOMIC DNA]</scope>
    <source>
        <strain evidence="1">Parrot Tar II</strain>
    </source>
</reference>
<dbReference type="AlphaFoldDB" id="A0A640KID3"/>
<name>A0A640KID3_LEITA</name>
<dbReference type="OrthoDB" id="264964at2759"/>
<keyword evidence="2" id="KW-1185">Reference proteome</keyword>